<accession>A0A9P6NJX5</accession>
<protein>
    <submittedName>
        <fullName evidence="1">Uncharacterized protein</fullName>
    </submittedName>
</protein>
<dbReference type="EMBL" id="MU167274">
    <property type="protein sequence ID" value="KAG0145547.1"/>
    <property type="molecule type" value="Genomic_DNA"/>
</dbReference>
<evidence type="ECO:0000313" key="1">
    <source>
        <dbReference type="EMBL" id="KAG0145547.1"/>
    </source>
</evidence>
<proteinExistence type="predicted"/>
<dbReference type="Proteomes" id="UP000886653">
    <property type="component" value="Unassembled WGS sequence"/>
</dbReference>
<gene>
    <name evidence="1" type="ORF">CROQUDRAFT_563292</name>
</gene>
<evidence type="ECO:0000313" key="2">
    <source>
        <dbReference type="Proteomes" id="UP000886653"/>
    </source>
</evidence>
<sequence length="221" mass="24713">MFKSKCNTIEAGGGLRKTLNRAVGQGENLALPCICNALESFILGEKNHHSFLNPSTMFLFSKKENSVLENSQSFITLLSILLIALSSAPFTHAFGFQNALEVKEADGKNIKRVFDKQTTDMTFEKVVQTVFTSKTNEGHMGIKLVGQVTGRVTDNVKDHVTDHVTDNVKDHVTDNVKDHVTDNVKDHVTDNVKEEKTWNYNAELILDQKTHKIIHMTSTLK</sequence>
<reference evidence="1" key="1">
    <citation type="submission" date="2013-11" db="EMBL/GenBank/DDBJ databases">
        <title>Genome sequence of the fusiform rust pathogen reveals effectors for host alternation and coevolution with pine.</title>
        <authorList>
            <consortium name="DOE Joint Genome Institute"/>
            <person name="Smith K."/>
            <person name="Pendleton A."/>
            <person name="Kubisiak T."/>
            <person name="Anderson C."/>
            <person name="Salamov A."/>
            <person name="Aerts A."/>
            <person name="Riley R."/>
            <person name="Clum A."/>
            <person name="Lindquist E."/>
            <person name="Ence D."/>
            <person name="Campbell M."/>
            <person name="Kronenberg Z."/>
            <person name="Feau N."/>
            <person name="Dhillon B."/>
            <person name="Hamelin R."/>
            <person name="Burleigh J."/>
            <person name="Smith J."/>
            <person name="Yandell M."/>
            <person name="Nelson C."/>
            <person name="Grigoriev I."/>
            <person name="Davis J."/>
        </authorList>
    </citation>
    <scope>NUCLEOTIDE SEQUENCE</scope>
    <source>
        <strain evidence="1">G11</strain>
    </source>
</reference>
<name>A0A9P6NJX5_9BASI</name>
<keyword evidence="2" id="KW-1185">Reference proteome</keyword>
<comment type="caution">
    <text evidence="1">The sequence shown here is derived from an EMBL/GenBank/DDBJ whole genome shotgun (WGS) entry which is preliminary data.</text>
</comment>
<dbReference type="AlphaFoldDB" id="A0A9P6NJX5"/>
<organism evidence="1 2">
    <name type="scientific">Cronartium quercuum f. sp. fusiforme G11</name>
    <dbReference type="NCBI Taxonomy" id="708437"/>
    <lineage>
        <taxon>Eukaryota</taxon>
        <taxon>Fungi</taxon>
        <taxon>Dikarya</taxon>
        <taxon>Basidiomycota</taxon>
        <taxon>Pucciniomycotina</taxon>
        <taxon>Pucciniomycetes</taxon>
        <taxon>Pucciniales</taxon>
        <taxon>Coleosporiaceae</taxon>
        <taxon>Cronartium</taxon>
    </lineage>
</organism>
<dbReference type="OrthoDB" id="2384430at2759"/>